<sequence length="242" mass="27106">MKTSTFISDTLSTVWPAFAERYGEVVAPPSPSHSEGVVVAVLITLFFTALFSLFSPALRRTKVLNILALRAGDNVKGESDTPGVGITTFFLLQGAFLLAILLEAGYADKVGNAMDYPSYRWRLLAFVGVIVGAFVVSCLVYRWIGLVFATKEEVKVWRINYFTLLSLWSLFLFVPVLMLVMDKLSHTVSLAVALVGYVVFRIILFVRIVQIFRFSFHHPLHLFLYLCGREFAPLLLLLGVFL</sequence>
<dbReference type="EMBL" id="JQJD01000057">
    <property type="protein sequence ID" value="KGN78777.1"/>
    <property type="molecule type" value="Genomic_DNA"/>
</dbReference>
<keyword evidence="1" id="KW-0812">Transmembrane</keyword>
<dbReference type="InterPro" id="IPR025367">
    <property type="entry name" value="DUF4271"/>
</dbReference>
<evidence type="ECO:0000256" key="1">
    <source>
        <dbReference type="SAM" id="Phobius"/>
    </source>
</evidence>
<evidence type="ECO:0008006" key="4">
    <source>
        <dbReference type="Google" id="ProtNLM"/>
    </source>
</evidence>
<feature type="transmembrane region" description="Helical" evidence="1">
    <location>
        <begin position="121"/>
        <end position="149"/>
    </location>
</feature>
<feature type="transmembrane region" description="Helical" evidence="1">
    <location>
        <begin position="37"/>
        <end position="58"/>
    </location>
</feature>
<dbReference type="Pfam" id="PF14093">
    <property type="entry name" value="DUF4271"/>
    <property type="match status" value="1"/>
</dbReference>
<keyword evidence="1" id="KW-1133">Transmembrane helix</keyword>
<protein>
    <recommendedName>
        <fullName evidence="4">DUF4271 domain-containing protein</fullName>
    </recommendedName>
</protein>
<feature type="transmembrane region" description="Helical" evidence="1">
    <location>
        <begin position="222"/>
        <end position="241"/>
    </location>
</feature>
<gene>
    <name evidence="2" type="ORF">HQ35_09020</name>
</gene>
<reference evidence="2 3" key="1">
    <citation type="submission" date="2014-08" db="EMBL/GenBank/DDBJ databases">
        <title>Porphyromonas cangingivalis strain:COT-109_OH1386 Genome sequencing.</title>
        <authorList>
            <person name="Wallis C."/>
            <person name="Deusch O."/>
            <person name="O'Flynn C."/>
            <person name="Davis I."/>
            <person name="Jospin G."/>
            <person name="Darling A.E."/>
            <person name="Coil D.A."/>
            <person name="Alexiev A."/>
            <person name="Horsfall A."/>
            <person name="Kirkwood N."/>
            <person name="Harris S."/>
            <person name="Eisen J.A."/>
        </authorList>
    </citation>
    <scope>NUCLEOTIDE SEQUENCE [LARGE SCALE GENOMIC DNA]</scope>
    <source>
        <strain evidence="3">COT-109 OH1386</strain>
    </source>
</reference>
<dbReference type="RefSeq" id="WP_036852627.1">
    <property type="nucleotide sequence ID" value="NZ_JQJD01000057.1"/>
</dbReference>
<feature type="transmembrane region" description="Helical" evidence="1">
    <location>
        <begin position="79"/>
        <end position="101"/>
    </location>
</feature>
<dbReference type="Proteomes" id="UP000030125">
    <property type="component" value="Unassembled WGS sequence"/>
</dbReference>
<evidence type="ECO:0000313" key="3">
    <source>
        <dbReference type="Proteomes" id="UP000030125"/>
    </source>
</evidence>
<feature type="transmembrane region" description="Helical" evidence="1">
    <location>
        <begin position="161"/>
        <end position="181"/>
    </location>
</feature>
<accession>A0A0A2EM70</accession>
<comment type="caution">
    <text evidence="2">The sequence shown here is derived from an EMBL/GenBank/DDBJ whole genome shotgun (WGS) entry which is preliminary data.</text>
</comment>
<feature type="transmembrane region" description="Helical" evidence="1">
    <location>
        <begin position="187"/>
        <end position="210"/>
    </location>
</feature>
<dbReference type="AlphaFoldDB" id="A0A0A2EM70"/>
<proteinExistence type="predicted"/>
<organism evidence="2 3">
    <name type="scientific">Porphyromonas cangingivalis</name>
    <dbReference type="NCBI Taxonomy" id="36874"/>
    <lineage>
        <taxon>Bacteria</taxon>
        <taxon>Pseudomonadati</taxon>
        <taxon>Bacteroidota</taxon>
        <taxon>Bacteroidia</taxon>
        <taxon>Bacteroidales</taxon>
        <taxon>Porphyromonadaceae</taxon>
        <taxon>Porphyromonas</taxon>
    </lineage>
</organism>
<name>A0A0A2EM70_PORCN</name>
<keyword evidence="1" id="KW-0472">Membrane</keyword>
<dbReference type="STRING" id="36874.HQ34_02925"/>
<evidence type="ECO:0000313" key="2">
    <source>
        <dbReference type="EMBL" id="KGN78777.1"/>
    </source>
</evidence>
<keyword evidence="3" id="KW-1185">Reference proteome</keyword>